<feature type="transmembrane region" description="Helical" evidence="1">
    <location>
        <begin position="20"/>
        <end position="39"/>
    </location>
</feature>
<name>A0A8J4T416_9TREM</name>
<keyword evidence="1" id="KW-0472">Membrane</keyword>
<accession>A0A8J4T416</accession>
<dbReference type="OrthoDB" id="6266424at2759"/>
<evidence type="ECO:0000313" key="2">
    <source>
        <dbReference type="EMBL" id="KAF5397414.1"/>
    </source>
</evidence>
<evidence type="ECO:0000256" key="1">
    <source>
        <dbReference type="SAM" id="Phobius"/>
    </source>
</evidence>
<dbReference type="AlphaFoldDB" id="A0A8J4T416"/>
<gene>
    <name evidence="2" type="ORF">PHET_08698</name>
</gene>
<keyword evidence="3" id="KW-1185">Reference proteome</keyword>
<keyword evidence="1" id="KW-1133">Transmembrane helix</keyword>
<evidence type="ECO:0000313" key="3">
    <source>
        <dbReference type="Proteomes" id="UP000748531"/>
    </source>
</evidence>
<proteinExistence type="predicted"/>
<sequence length="317" mass="36535">MNLRKWFISFRYRPIRNRVFQWSSLFALTLMIFIVYLITHQSTWLIEKSTSFFKCHCPSLDTAFTAELTKIRQQLAEAHRTARSGTTRILLQQAISQLNKLGQTTDTPVLQLHPATPLLAKNTDKLPETCPEHWTDPKLDRVYFENVYKTQPCKRIPLENLVELLLYAETCKQATYLIKRVRLVYPKLDIRLALRNTADSANPCGPWKSVEVFTGVNDEATTWLRLAAASRTKYVLVGRNMVDMTHYTDVDRMLRVMNNLRVDVVGGAVRLEPEGRWYAGCYQSAVRNFTIRLHPGHDVSAQSCAYCDYVASPFLVR</sequence>
<dbReference type="EMBL" id="LUCH01006308">
    <property type="protein sequence ID" value="KAF5397414.1"/>
    <property type="molecule type" value="Genomic_DNA"/>
</dbReference>
<keyword evidence="1" id="KW-0812">Transmembrane</keyword>
<dbReference type="Proteomes" id="UP000748531">
    <property type="component" value="Unassembled WGS sequence"/>
</dbReference>
<organism evidence="2 3">
    <name type="scientific">Paragonimus heterotremus</name>
    <dbReference type="NCBI Taxonomy" id="100268"/>
    <lineage>
        <taxon>Eukaryota</taxon>
        <taxon>Metazoa</taxon>
        <taxon>Spiralia</taxon>
        <taxon>Lophotrochozoa</taxon>
        <taxon>Platyhelminthes</taxon>
        <taxon>Trematoda</taxon>
        <taxon>Digenea</taxon>
        <taxon>Plagiorchiida</taxon>
        <taxon>Troglotremata</taxon>
        <taxon>Troglotrematidae</taxon>
        <taxon>Paragonimus</taxon>
    </lineage>
</organism>
<comment type="caution">
    <text evidence="2">The sequence shown here is derived from an EMBL/GenBank/DDBJ whole genome shotgun (WGS) entry which is preliminary data.</text>
</comment>
<reference evidence="2" key="1">
    <citation type="submission" date="2019-05" db="EMBL/GenBank/DDBJ databases">
        <title>Annotation for the trematode Paragonimus heterotremus.</title>
        <authorList>
            <person name="Choi Y.-J."/>
        </authorList>
    </citation>
    <scope>NUCLEOTIDE SEQUENCE</scope>
    <source>
        <strain evidence="2">LC</strain>
    </source>
</reference>
<protein>
    <submittedName>
        <fullName evidence="2">Uncharacterized protein</fullName>
    </submittedName>
</protein>